<dbReference type="RefSeq" id="WP_369344120.1">
    <property type="nucleotide sequence ID" value="NZ_CP129674.1"/>
</dbReference>
<protein>
    <submittedName>
        <fullName evidence="1">Uncharacterized protein</fullName>
    </submittedName>
</protein>
<sequence>MLVVADHVQHKPATLDEAKHCFQQKRKRSDEWWATNRYEVSHRCNTRDTEGLVREGLFLTTRRFVTYTIESDPFASQDAVIAFVFISIDFSRYQRVGMDMKYSFQTVLNGFQRSQNY</sequence>
<dbReference type="AlphaFoldDB" id="A0AB39U6S1"/>
<dbReference type="EMBL" id="CP129674">
    <property type="protein sequence ID" value="XDS44544.1"/>
    <property type="molecule type" value="Genomic_DNA"/>
</dbReference>
<gene>
    <name evidence="1" type="ORF">QN215_09870</name>
</gene>
<evidence type="ECO:0000313" key="1">
    <source>
        <dbReference type="EMBL" id="XDS44544.1"/>
    </source>
</evidence>
<organism evidence="1">
    <name type="scientific">Bifidobacterium aquikefiricola</name>
    <dbReference type="NCBI Taxonomy" id="3059038"/>
    <lineage>
        <taxon>Bacteria</taxon>
        <taxon>Bacillati</taxon>
        <taxon>Actinomycetota</taxon>
        <taxon>Actinomycetes</taxon>
        <taxon>Bifidobacteriales</taxon>
        <taxon>Bifidobacteriaceae</taxon>
        <taxon>Bifidobacterium</taxon>
    </lineage>
</organism>
<accession>A0AB39U6S1</accession>
<proteinExistence type="predicted"/>
<reference evidence="1" key="1">
    <citation type="submission" date="2023-07" db="EMBL/GenBank/DDBJ databases">
        <title>Bifidobacterium aquikefiriaerophilum sp. nov. and Bifidobacterium eccum sp. nov., isolated from water kefir.</title>
        <authorList>
            <person name="Breselge S."/>
            <person name="Bellassi P."/>
            <person name="Barcenilla C."/>
            <person name="Alvarez-Ordonez A."/>
            <person name="Morelli L."/>
            <person name="Cotter P.D."/>
        </authorList>
    </citation>
    <scope>NUCLEOTIDE SEQUENCE</scope>
    <source>
        <strain evidence="1">WK041_4_12</strain>
    </source>
</reference>
<name>A0AB39U6S1_9BIFI</name>
<dbReference type="KEGG" id="baqk:QN215_09870"/>